<evidence type="ECO:0000256" key="2">
    <source>
        <dbReference type="ARBA" id="ARBA00023002"/>
    </source>
</evidence>
<dbReference type="GO" id="GO:0016491">
    <property type="term" value="F:oxidoreductase activity"/>
    <property type="evidence" value="ECO:0007669"/>
    <property type="project" value="UniProtKB-KW"/>
</dbReference>
<comment type="similarity">
    <text evidence="3">Belongs to the ustYa family.</text>
</comment>
<evidence type="ECO:0000256" key="3">
    <source>
        <dbReference type="ARBA" id="ARBA00035112"/>
    </source>
</evidence>
<protein>
    <recommendedName>
        <fullName evidence="7">Oxidase ustYa</fullName>
    </recommendedName>
</protein>
<keyword evidence="4" id="KW-0472">Membrane</keyword>
<dbReference type="GO" id="GO:0043386">
    <property type="term" value="P:mycotoxin biosynthetic process"/>
    <property type="evidence" value="ECO:0007669"/>
    <property type="project" value="InterPro"/>
</dbReference>
<evidence type="ECO:0000313" key="5">
    <source>
        <dbReference type="EMBL" id="KAF6752130.1"/>
    </source>
</evidence>
<evidence type="ECO:0000256" key="1">
    <source>
        <dbReference type="ARBA" id="ARBA00004685"/>
    </source>
</evidence>
<dbReference type="PANTHER" id="PTHR33365">
    <property type="entry name" value="YALI0B05434P"/>
    <property type="match status" value="1"/>
</dbReference>
<proteinExistence type="inferred from homology"/>
<name>A0A8H6HS32_9AGAR</name>
<feature type="transmembrane region" description="Helical" evidence="4">
    <location>
        <begin position="12"/>
        <end position="29"/>
    </location>
</feature>
<dbReference type="OrthoDB" id="3687641at2759"/>
<dbReference type="Proteomes" id="UP000521943">
    <property type="component" value="Unassembled WGS sequence"/>
</dbReference>
<comment type="pathway">
    <text evidence="1">Mycotoxin biosynthesis.</text>
</comment>
<sequence>MTLYSNYRHPLAFLWLLNITFTIFNSFRASRWRYGTSKEPTYSYVADNFPQYLPLGSAFDNLAEMVLKESPHFATTANTTKNWRDSIPPSLGYVRLGTPHRLFTISTYHQQHCLYQISLMLADLDPNSEQRHSRPRVPPGHGGHLQHCLNYLRQNILCSADTTIESGDWMCRDRISAVEPPRVCKNWTLVFDFVDNNYREWVRGTKTSERVIEGGTVV</sequence>
<evidence type="ECO:0008006" key="7">
    <source>
        <dbReference type="Google" id="ProtNLM"/>
    </source>
</evidence>
<comment type="caution">
    <text evidence="5">The sequence shown here is derived from an EMBL/GenBank/DDBJ whole genome shotgun (WGS) entry which is preliminary data.</text>
</comment>
<dbReference type="InterPro" id="IPR021765">
    <property type="entry name" value="UstYa-like"/>
</dbReference>
<evidence type="ECO:0000256" key="4">
    <source>
        <dbReference type="SAM" id="Phobius"/>
    </source>
</evidence>
<dbReference type="PANTHER" id="PTHR33365:SF11">
    <property type="entry name" value="TAT PATHWAY SIGNAL SEQUENCE"/>
    <property type="match status" value="1"/>
</dbReference>
<dbReference type="Pfam" id="PF11807">
    <property type="entry name" value="UstYa"/>
    <property type="match status" value="1"/>
</dbReference>
<dbReference type="AlphaFoldDB" id="A0A8H6HS32"/>
<evidence type="ECO:0000313" key="6">
    <source>
        <dbReference type="Proteomes" id="UP000521943"/>
    </source>
</evidence>
<dbReference type="EMBL" id="JACGCI010000046">
    <property type="protein sequence ID" value="KAF6752130.1"/>
    <property type="molecule type" value="Genomic_DNA"/>
</dbReference>
<keyword evidence="4" id="KW-1133">Transmembrane helix</keyword>
<reference evidence="5 6" key="1">
    <citation type="submission" date="2020-07" db="EMBL/GenBank/DDBJ databases">
        <title>Comparative genomics of pyrophilous fungi reveals a link between fire events and developmental genes.</title>
        <authorList>
            <consortium name="DOE Joint Genome Institute"/>
            <person name="Steindorff A.S."/>
            <person name="Carver A."/>
            <person name="Calhoun S."/>
            <person name="Stillman K."/>
            <person name="Liu H."/>
            <person name="Lipzen A."/>
            <person name="Pangilinan J."/>
            <person name="Labutti K."/>
            <person name="Bruns T.D."/>
            <person name="Grigoriev I.V."/>
        </authorList>
    </citation>
    <scope>NUCLEOTIDE SEQUENCE [LARGE SCALE GENOMIC DNA]</scope>
    <source>
        <strain evidence="5 6">CBS 144469</strain>
    </source>
</reference>
<accession>A0A8H6HS32</accession>
<keyword evidence="6" id="KW-1185">Reference proteome</keyword>
<organism evidence="5 6">
    <name type="scientific">Ephemerocybe angulata</name>
    <dbReference type="NCBI Taxonomy" id="980116"/>
    <lineage>
        <taxon>Eukaryota</taxon>
        <taxon>Fungi</taxon>
        <taxon>Dikarya</taxon>
        <taxon>Basidiomycota</taxon>
        <taxon>Agaricomycotina</taxon>
        <taxon>Agaricomycetes</taxon>
        <taxon>Agaricomycetidae</taxon>
        <taxon>Agaricales</taxon>
        <taxon>Agaricineae</taxon>
        <taxon>Psathyrellaceae</taxon>
        <taxon>Ephemerocybe</taxon>
    </lineage>
</organism>
<gene>
    <name evidence="5" type="ORF">DFP72DRAFT_906197</name>
</gene>
<keyword evidence="4" id="KW-0812">Transmembrane</keyword>
<keyword evidence="2" id="KW-0560">Oxidoreductase</keyword>